<dbReference type="OrthoDB" id="9801517at2"/>
<accession>M2T7E1</accession>
<evidence type="ECO:0000313" key="4">
    <source>
        <dbReference type="Proteomes" id="UP000011717"/>
    </source>
</evidence>
<dbReference type="Proteomes" id="UP000011717">
    <property type="component" value="Unassembled WGS sequence"/>
</dbReference>
<dbReference type="AlphaFoldDB" id="M2T7E1"/>
<dbReference type="CDD" id="cd00586">
    <property type="entry name" value="4HBT"/>
    <property type="match status" value="1"/>
</dbReference>
<evidence type="ECO:0000256" key="1">
    <source>
        <dbReference type="ARBA" id="ARBA00005953"/>
    </source>
</evidence>
<evidence type="ECO:0000256" key="2">
    <source>
        <dbReference type="ARBA" id="ARBA00022801"/>
    </source>
</evidence>
<dbReference type="PANTHER" id="PTHR31793:SF27">
    <property type="entry name" value="NOVEL THIOESTERASE SUPERFAMILY DOMAIN AND SAPOSIN A-TYPE DOMAIN CONTAINING PROTEIN (0610012H03RIK)"/>
    <property type="match status" value="1"/>
</dbReference>
<dbReference type="RefSeq" id="WP_008602726.1">
    <property type="nucleotide sequence ID" value="NZ_AMRV01000007.1"/>
</dbReference>
<dbReference type="PANTHER" id="PTHR31793">
    <property type="entry name" value="4-HYDROXYBENZOYL-COA THIOESTERASE FAMILY MEMBER"/>
    <property type="match status" value="1"/>
</dbReference>
<dbReference type="PATRIC" id="fig|1234595.3.peg.2163"/>
<dbReference type="GO" id="GO:0047617">
    <property type="term" value="F:fatty acyl-CoA hydrolase activity"/>
    <property type="evidence" value="ECO:0007669"/>
    <property type="project" value="TreeGrafter"/>
</dbReference>
<reference evidence="3 4" key="1">
    <citation type="journal article" date="2013" name="Genome Announc.">
        <title>Draft Genome Sequence of Strain JLT2015T, Belonging to the Family Sphingomonadaceae of the Alphaproteobacteria.</title>
        <authorList>
            <person name="Tang K."/>
            <person name="Liu K."/>
            <person name="Li S."/>
            <person name="Jiao N."/>
        </authorList>
    </citation>
    <scope>NUCLEOTIDE SEQUENCE [LARGE SCALE GENOMIC DNA]</scope>
    <source>
        <strain evidence="3 4">JLT2015</strain>
    </source>
</reference>
<protein>
    <recommendedName>
        <fullName evidence="5">Thioesterase</fullName>
    </recommendedName>
</protein>
<dbReference type="InterPro" id="IPR050563">
    <property type="entry name" value="4-hydroxybenzoyl-CoA_TE"/>
</dbReference>
<keyword evidence="2" id="KW-0378">Hydrolase</keyword>
<evidence type="ECO:0000313" key="3">
    <source>
        <dbReference type="EMBL" id="EMD82439.1"/>
    </source>
</evidence>
<dbReference type="Pfam" id="PF13279">
    <property type="entry name" value="4HBT_2"/>
    <property type="match status" value="1"/>
</dbReference>
<dbReference type="Gene3D" id="3.10.129.10">
    <property type="entry name" value="Hotdog Thioesterase"/>
    <property type="match status" value="1"/>
</dbReference>
<name>M2T7E1_9SPHN</name>
<organism evidence="3 4">
    <name type="scientific">Pacificimonas flava</name>
    <dbReference type="NCBI Taxonomy" id="1234595"/>
    <lineage>
        <taxon>Bacteria</taxon>
        <taxon>Pseudomonadati</taxon>
        <taxon>Pseudomonadota</taxon>
        <taxon>Alphaproteobacteria</taxon>
        <taxon>Sphingomonadales</taxon>
        <taxon>Sphingosinicellaceae</taxon>
        <taxon>Pacificimonas</taxon>
    </lineage>
</organism>
<comment type="similarity">
    <text evidence="1">Belongs to the 4-hydroxybenzoyl-CoA thioesterase family.</text>
</comment>
<keyword evidence="4" id="KW-1185">Reference proteome</keyword>
<proteinExistence type="inferred from homology"/>
<dbReference type="InterPro" id="IPR029069">
    <property type="entry name" value="HotDog_dom_sf"/>
</dbReference>
<gene>
    <name evidence="3" type="ORF">C725_2160</name>
</gene>
<comment type="caution">
    <text evidence="3">The sequence shown here is derived from an EMBL/GenBank/DDBJ whole genome shotgun (WGS) entry which is preliminary data.</text>
</comment>
<evidence type="ECO:0008006" key="5">
    <source>
        <dbReference type="Google" id="ProtNLM"/>
    </source>
</evidence>
<dbReference type="SUPFAM" id="SSF54637">
    <property type="entry name" value="Thioesterase/thiol ester dehydrase-isomerase"/>
    <property type="match status" value="1"/>
</dbReference>
<sequence length="137" mass="15480">MSAGGTRPARPFQQRRTATAADIDELGHVNNAVYVRWIQDIATAHWRAVAPASAQENHIWVVVRHEIDYRKPTLPGEEVILSTWVGSPQGARFDRFVEITGPDGDVRVAARTWWALLDRQTMRPLRVRGDLVAPFRS</sequence>
<dbReference type="EMBL" id="AMRV01000007">
    <property type="protein sequence ID" value="EMD82439.1"/>
    <property type="molecule type" value="Genomic_DNA"/>
</dbReference>